<dbReference type="InterPro" id="IPR008928">
    <property type="entry name" value="6-hairpin_glycosidase_sf"/>
</dbReference>
<evidence type="ECO:0008006" key="7">
    <source>
        <dbReference type="Google" id="ProtNLM"/>
    </source>
</evidence>
<dbReference type="AlphaFoldDB" id="U7VCB9"/>
<dbReference type="PATRIC" id="fig|1319815.3.peg.858"/>
<organism evidence="5 6">
    <name type="scientific">Cetobacterium somerae ATCC BAA-474</name>
    <dbReference type="NCBI Taxonomy" id="1319815"/>
    <lineage>
        <taxon>Bacteria</taxon>
        <taxon>Fusobacteriati</taxon>
        <taxon>Fusobacteriota</taxon>
        <taxon>Fusobacteriia</taxon>
        <taxon>Fusobacteriales</taxon>
        <taxon>Fusobacteriaceae</taxon>
        <taxon>Cetobacterium</taxon>
    </lineage>
</organism>
<proteinExistence type="inferred from homology"/>
<dbReference type="PANTHER" id="PTHR36845">
    <property type="entry name" value="HYDROLASE, PUTATIVE (AFU_ORTHOLOGUE AFUA_7G05090)-RELATED"/>
    <property type="match status" value="1"/>
</dbReference>
<gene>
    <name evidence="5" type="ORF">HMPREF0202_00894</name>
</gene>
<feature type="binding site" evidence="4">
    <location>
        <position position="232"/>
    </location>
    <ligand>
        <name>substrate</name>
    </ligand>
</feature>
<dbReference type="HOGENOM" id="CLU_027158_1_1_0"/>
<evidence type="ECO:0000256" key="1">
    <source>
        <dbReference type="ARBA" id="ARBA00022801"/>
    </source>
</evidence>
<feature type="binding site" evidence="4">
    <location>
        <position position="248"/>
    </location>
    <ligand>
        <name>substrate</name>
    </ligand>
</feature>
<feature type="binding site" evidence="4">
    <location>
        <position position="244"/>
    </location>
    <ligand>
        <name>substrate</name>
    </ligand>
</feature>
<feature type="binding site" evidence="4">
    <location>
        <position position="172"/>
    </location>
    <ligand>
        <name>substrate</name>
    </ligand>
</feature>
<feature type="binding site" evidence="4">
    <location>
        <position position="112"/>
    </location>
    <ligand>
        <name>substrate</name>
    </ligand>
</feature>
<accession>U7VCB9</accession>
<dbReference type="EMBL" id="AXZF01000033">
    <property type="protein sequence ID" value="ERT69160.1"/>
    <property type="molecule type" value="Genomic_DNA"/>
</dbReference>
<evidence type="ECO:0000313" key="6">
    <source>
        <dbReference type="Proteomes" id="UP000017081"/>
    </source>
</evidence>
<dbReference type="Pfam" id="PF07470">
    <property type="entry name" value="Glyco_hydro_88"/>
    <property type="match status" value="1"/>
</dbReference>
<keyword evidence="6" id="KW-1185">Reference proteome</keyword>
<comment type="similarity">
    <text evidence="2">Belongs to the glycosyl hydrolase 88 family.</text>
</comment>
<sequence>MEILKKTREKYSKEFRLSKEDLFFAMHEAMKKVDENSKVFIDTYPRAASVNNIYPGTKNAEDFDDWTVGFWTGMLWLSYEMTENEKYRKIAEYQLKGYKTRIENKVHVNHHDIGFLYSLSAVAQERVTGSELAKEVGIKAAEHLITRFQEKGQFIQAWGDLGKPEDYRLIIDCNMNVPLLFWATEMTGDKKFAEIGAKHLATASSVVVREDSSTHHTYYFDHETGEPTRGVTAQGYSDTSAWARGQAWGVYGFPLAYGYTKDKRYMDLYKRVTNYFINNLPEDDVCYWDLVFTDGSGQPRDTSAAAIAVCGILEMDQYLDANDPDREIYLNAAHKMMKSLMKNYSTKDLDYSNGLLTDAVYSIPHGSGVKECNIWGDYYYLEALTRLFKPEWKKYW</sequence>
<feature type="active site" description="Proton donor" evidence="3">
    <location>
        <position position="172"/>
    </location>
</feature>
<name>U7VCB9_9FUSO</name>
<dbReference type="RefSeq" id="WP_023050439.1">
    <property type="nucleotide sequence ID" value="NZ_CP173065.2"/>
</dbReference>
<dbReference type="InterPro" id="IPR012341">
    <property type="entry name" value="6hp_glycosidase-like_sf"/>
</dbReference>
<evidence type="ECO:0000313" key="5">
    <source>
        <dbReference type="EMBL" id="ERT69160.1"/>
    </source>
</evidence>
<dbReference type="InterPro" id="IPR010905">
    <property type="entry name" value="Glyco_hydro_88"/>
</dbReference>
<dbReference type="STRING" id="1319815.HMPREF0202_00894"/>
<dbReference type="Gene3D" id="1.50.10.10">
    <property type="match status" value="1"/>
</dbReference>
<keyword evidence="1" id="KW-0378">Hydrolase</keyword>
<dbReference type="eggNOG" id="COG4225">
    <property type="taxonomic scope" value="Bacteria"/>
</dbReference>
<dbReference type="SUPFAM" id="SSF48208">
    <property type="entry name" value="Six-hairpin glycosidases"/>
    <property type="match status" value="1"/>
</dbReference>
<dbReference type="InterPro" id="IPR052369">
    <property type="entry name" value="UG_Glycosaminoglycan_Hydrolase"/>
</dbReference>
<protein>
    <recommendedName>
        <fullName evidence="7">Glucuronyl hydrolase</fullName>
    </recommendedName>
</protein>
<feature type="active site" description="Nucleophile" evidence="3">
    <location>
        <position position="112"/>
    </location>
</feature>
<dbReference type="Proteomes" id="UP000017081">
    <property type="component" value="Unassembled WGS sequence"/>
</dbReference>
<feature type="binding site" evidence="4">
    <location>
        <position position="230"/>
    </location>
    <ligand>
        <name>substrate</name>
    </ligand>
</feature>
<comment type="caution">
    <text evidence="5">The sequence shown here is derived from an EMBL/GenBank/DDBJ whole genome shotgun (WGS) entry which is preliminary data.</text>
</comment>
<evidence type="ECO:0000256" key="4">
    <source>
        <dbReference type="PIRSR" id="PIRSR610905-2"/>
    </source>
</evidence>
<dbReference type="GO" id="GO:0000272">
    <property type="term" value="P:polysaccharide catabolic process"/>
    <property type="evidence" value="ECO:0007669"/>
    <property type="project" value="TreeGrafter"/>
</dbReference>
<evidence type="ECO:0000256" key="2">
    <source>
        <dbReference type="ARBA" id="ARBA00038358"/>
    </source>
</evidence>
<reference evidence="5 6" key="1">
    <citation type="submission" date="2013-08" db="EMBL/GenBank/DDBJ databases">
        <authorList>
            <person name="Weinstock G."/>
            <person name="Sodergren E."/>
            <person name="Wylie T."/>
            <person name="Fulton L."/>
            <person name="Fulton R."/>
            <person name="Fronick C."/>
            <person name="O'Laughlin M."/>
            <person name="Godfrey J."/>
            <person name="Miner T."/>
            <person name="Herter B."/>
            <person name="Appelbaum E."/>
            <person name="Cordes M."/>
            <person name="Lek S."/>
            <person name="Wollam A."/>
            <person name="Pepin K.H."/>
            <person name="Palsikar V.B."/>
            <person name="Mitreva M."/>
            <person name="Wilson R.K."/>
        </authorList>
    </citation>
    <scope>NUCLEOTIDE SEQUENCE [LARGE SCALE GENOMIC DNA]</scope>
    <source>
        <strain evidence="5 6">ATCC BAA-474</strain>
    </source>
</reference>
<dbReference type="GO" id="GO:0052757">
    <property type="term" value="F:chondroitin hydrolase activity"/>
    <property type="evidence" value="ECO:0007669"/>
    <property type="project" value="TreeGrafter"/>
</dbReference>
<evidence type="ECO:0000256" key="3">
    <source>
        <dbReference type="PIRSR" id="PIRSR610905-1"/>
    </source>
</evidence>
<dbReference type="PANTHER" id="PTHR36845:SF1">
    <property type="entry name" value="HYDROLASE, PUTATIVE (AFU_ORTHOLOGUE AFUA_7G05090)-RELATED"/>
    <property type="match status" value="1"/>
</dbReference>
<feature type="binding site" evidence="4">
    <location>
        <position position="362"/>
    </location>
    <ligand>
        <name>substrate</name>
    </ligand>
</feature>